<dbReference type="EMBL" id="QQWO01000003">
    <property type="protein sequence ID" value="RSV06284.1"/>
    <property type="molecule type" value="Genomic_DNA"/>
</dbReference>
<dbReference type="InterPro" id="IPR015424">
    <property type="entry name" value="PyrdxlP-dep_Trfase"/>
</dbReference>
<dbReference type="Pfam" id="PF01041">
    <property type="entry name" value="DegT_DnrJ_EryC1"/>
    <property type="match status" value="1"/>
</dbReference>
<evidence type="ECO:0000256" key="1">
    <source>
        <dbReference type="ARBA" id="ARBA00037999"/>
    </source>
</evidence>
<evidence type="ECO:0000256" key="2">
    <source>
        <dbReference type="RuleBase" id="RU004508"/>
    </source>
</evidence>
<dbReference type="InterPro" id="IPR015421">
    <property type="entry name" value="PyrdxlP-dep_Trfase_major"/>
</dbReference>
<dbReference type="PANTHER" id="PTHR30244:SF34">
    <property type="entry name" value="DTDP-4-AMINO-4,6-DIDEOXYGALACTOSE TRANSAMINASE"/>
    <property type="match status" value="1"/>
</dbReference>
<reference evidence="4 6" key="3">
    <citation type="submission" date="2018-07" db="EMBL/GenBank/DDBJ databases">
        <title>Genomic and Epidemiologic Investigation of an Indolent Hospital Outbreak.</title>
        <authorList>
            <person name="Johnson R.C."/>
            <person name="Deming C."/>
            <person name="Conlan S."/>
            <person name="Zellmer C.J."/>
            <person name="Michelin A.V."/>
            <person name="Lee-Lin S."/>
            <person name="Thomas P.J."/>
            <person name="Park M."/>
            <person name="Weingarten R.A."/>
            <person name="Less J."/>
            <person name="Dekker J.P."/>
            <person name="Frank K.M."/>
            <person name="Musser K.A."/>
            <person name="Mcquiston J.R."/>
            <person name="Henderson D.K."/>
            <person name="Lau A.F."/>
            <person name="Palmore T.N."/>
            <person name="Segre J.A."/>
        </authorList>
    </citation>
    <scope>NUCLEOTIDE SEQUENCE [LARGE SCALE GENOMIC DNA]</scope>
    <source>
        <strain evidence="4 6">SK-NIH.Env10_0317</strain>
    </source>
</reference>
<evidence type="ECO:0000313" key="6">
    <source>
        <dbReference type="Proteomes" id="UP000286681"/>
    </source>
</evidence>
<reference evidence="5" key="2">
    <citation type="submission" date="2016-12" db="EMBL/GenBank/DDBJ databases">
        <title>Whole genome sequencing of Sphingomonas sp. ABOJV.</title>
        <authorList>
            <person name="Conlan S."/>
            <person name="Thomas P.J."/>
            <person name="Mullikin J."/>
            <person name="Palmore T.N."/>
            <person name="Frank K.M."/>
            <person name="Segre J.A."/>
        </authorList>
    </citation>
    <scope>NUCLEOTIDE SEQUENCE [LARGE SCALE GENOMIC DNA]</scope>
    <source>
        <strain evidence="5">ABOJV</strain>
    </source>
</reference>
<dbReference type="RefSeq" id="WP_075152263.1">
    <property type="nucleotide sequence ID" value="NZ_CP018820.1"/>
</dbReference>
<keyword evidence="4" id="KW-0032">Aminotransferase</keyword>
<dbReference type="GO" id="GO:0008483">
    <property type="term" value="F:transaminase activity"/>
    <property type="evidence" value="ECO:0007669"/>
    <property type="project" value="UniProtKB-KW"/>
</dbReference>
<name>A0A1L6JCS7_9SPHN</name>
<dbReference type="GO" id="GO:0030170">
    <property type="term" value="F:pyridoxal phosphate binding"/>
    <property type="evidence" value="ECO:0007669"/>
    <property type="project" value="TreeGrafter"/>
</dbReference>
<dbReference type="AlphaFoldDB" id="A0A1L6JCS7"/>
<dbReference type="InterPro" id="IPR000653">
    <property type="entry name" value="DegT/StrS_aminotransferase"/>
</dbReference>
<comment type="similarity">
    <text evidence="1 2">Belongs to the DegT/DnrJ/EryC1 family.</text>
</comment>
<dbReference type="Proteomes" id="UP000286681">
    <property type="component" value="Unassembled WGS sequence"/>
</dbReference>
<evidence type="ECO:0000313" key="5">
    <source>
        <dbReference type="Proteomes" id="UP000185161"/>
    </source>
</evidence>
<proteinExistence type="inferred from homology"/>
<dbReference type="STRING" id="93064.BRX40_15880"/>
<protein>
    <submittedName>
        <fullName evidence="4">Aminotransferase class I/II-fold pyridoxal phosphate-dependent enzyme</fullName>
    </submittedName>
    <submittedName>
        <fullName evidence="3">NarL family transcriptional regulator</fullName>
    </submittedName>
</protein>
<dbReference type="EMBL" id="CP018820">
    <property type="protein sequence ID" value="APR53706.1"/>
    <property type="molecule type" value="Genomic_DNA"/>
</dbReference>
<organism evidence="3 5">
    <name type="scientific">Sphingomonas koreensis</name>
    <dbReference type="NCBI Taxonomy" id="93064"/>
    <lineage>
        <taxon>Bacteria</taxon>
        <taxon>Pseudomonadati</taxon>
        <taxon>Pseudomonadota</taxon>
        <taxon>Alphaproteobacteria</taxon>
        <taxon>Sphingomonadales</taxon>
        <taxon>Sphingomonadaceae</taxon>
        <taxon>Sphingomonas</taxon>
    </lineage>
</organism>
<dbReference type="InterPro" id="IPR015422">
    <property type="entry name" value="PyrdxlP-dep_Trfase_small"/>
</dbReference>
<dbReference type="PIRSF" id="PIRSF000390">
    <property type="entry name" value="PLP_StrS"/>
    <property type="match status" value="1"/>
</dbReference>
<dbReference type="PANTHER" id="PTHR30244">
    <property type="entry name" value="TRANSAMINASE"/>
    <property type="match status" value="1"/>
</dbReference>
<dbReference type="KEGG" id="skr:BRX40_15880"/>
<dbReference type="GeneID" id="44134042"/>
<dbReference type="Proteomes" id="UP000185161">
    <property type="component" value="Chromosome"/>
</dbReference>
<dbReference type="SUPFAM" id="SSF53383">
    <property type="entry name" value="PLP-dependent transferases"/>
    <property type="match status" value="1"/>
</dbReference>
<dbReference type="OrthoDB" id="9768668at2"/>
<sequence length="403" mass="44919">MRVNYGQSVHGEEEIAAVVDVLRTSTQMGTHVRAMEARVAALFAKRHGIMVNSGSSANYLAVELLRLPHGSEVITPALTFATTVAPIVRHGLVPAFVDVREGTYNIDEDAIEARITPCTRAMMIPSLIGNLPDWDRLRDIADRHNLILIEDSADTLGATLRGESTGKRSDISTTSFYGSHVVNAAGNGGMLCINDEDLARRALLMRSWGRSSSLFIESEAIERRFDVKLGDIPYDAKFLFEELGYNIEPSEMGAAFGLVQLNKLTRNIELREQHFARHCAFFSDYADWFVLPRQLPRTHTGWLAFPLTIRPEAPFDRRELQIWFERADIQTRVVFTGNILRQPAMANVKVNADPRGYPEADAVTRGGILLACHHGLSDEQIEHIHATFRSFAERQVAPAARVA</sequence>
<evidence type="ECO:0000313" key="4">
    <source>
        <dbReference type="EMBL" id="RSV06284.1"/>
    </source>
</evidence>
<gene>
    <name evidence="3" type="ORF">BRX40_15880</name>
    <name evidence="4" type="ORF">CA257_05115</name>
</gene>
<reference evidence="3" key="1">
    <citation type="submission" date="2016-12" db="EMBL/GenBank/DDBJ databases">
        <title>Whole genome sequencing of Sphingomonas koreensis.</title>
        <authorList>
            <person name="Conlan S."/>
            <person name="Thomas P.J."/>
            <person name="Mullikin J."/>
            <person name="Palmore T.N."/>
            <person name="Frank K.M."/>
            <person name="Segre J.A."/>
        </authorList>
    </citation>
    <scope>NUCLEOTIDE SEQUENCE</scope>
    <source>
        <strain evidence="3">ABOJV</strain>
    </source>
</reference>
<evidence type="ECO:0000313" key="3">
    <source>
        <dbReference type="EMBL" id="APR53706.1"/>
    </source>
</evidence>
<keyword evidence="5" id="KW-1185">Reference proteome</keyword>
<keyword evidence="2" id="KW-0663">Pyridoxal phosphate</keyword>
<dbReference type="Gene3D" id="3.90.1150.10">
    <property type="entry name" value="Aspartate Aminotransferase, domain 1"/>
    <property type="match status" value="1"/>
</dbReference>
<dbReference type="CDD" id="cd00616">
    <property type="entry name" value="AHBA_syn"/>
    <property type="match status" value="1"/>
</dbReference>
<keyword evidence="4" id="KW-0808">Transferase</keyword>
<dbReference type="GO" id="GO:0000271">
    <property type="term" value="P:polysaccharide biosynthetic process"/>
    <property type="evidence" value="ECO:0007669"/>
    <property type="project" value="TreeGrafter"/>
</dbReference>
<dbReference type="Gene3D" id="3.40.640.10">
    <property type="entry name" value="Type I PLP-dependent aspartate aminotransferase-like (Major domain)"/>
    <property type="match status" value="1"/>
</dbReference>
<accession>A0A1L6JCS7</accession>